<dbReference type="HOGENOM" id="CLU_2401618_0_0_1"/>
<dbReference type="AlphaFoldDB" id="A8XNZ6"/>
<gene>
    <name evidence="2 4" type="ORF">CBG16162</name>
    <name evidence="2" type="ORF">CBG_16162</name>
</gene>
<feature type="compositionally biased region" description="Basic and acidic residues" evidence="1">
    <location>
        <begin position="84"/>
        <end position="93"/>
    </location>
</feature>
<feature type="region of interest" description="Disordered" evidence="1">
    <location>
        <begin position="63"/>
        <end position="93"/>
    </location>
</feature>
<proteinExistence type="predicted"/>
<sequence>MKKNRQDEETSETSEAFINGSPTLDSLIKDPNADATWTKLKLDATFSTVTTFNIVRMDGCSFLSPQAMEPSSGGHRKYANPNCRRPEDSNSEP</sequence>
<organism evidence="2 3">
    <name type="scientific">Caenorhabditis briggsae</name>
    <dbReference type="NCBI Taxonomy" id="6238"/>
    <lineage>
        <taxon>Eukaryota</taxon>
        <taxon>Metazoa</taxon>
        <taxon>Ecdysozoa</taxon>
        <taxon>Nematoda</taxon>
        <taxon>Chromadorea</taxon>
        <taxon>Rhabditida</taxon>
        <taxon>Rhabditina</taxon>
        <taxon>Rhabditomorpha</taxon>
        <taxon>Rhabditoidea</taxon>
        <taxon>Rhabditidae</taxon>
        <taxon>Peloderinae</taxon>
        <taxon>Caenorhabditis</taxon>
    </lineage>
</organism>
<evidence type="ECO:0000313" key="2">
    <source>
        <dbReference type="EMBL" id="CAP34236.1"/>
    </source>
</evidence>
<feature type="region of interest" description="Disordered" evidence="1">
    <location>
        <begin position="1"/>
        <end position="28"/>
    </location>
</feature>
<feature type="compositionally biased region" description="Polar residues" evidence="1">
    <location>
        <begin position="13"/>
        <end position="24"/>
    </location>
</feature>
<dbReference type="Proteomes" id="UP000008549">
    <property type="component" value="Unassembled WGS sequence"/>
</dbReference>
<keyword evidence="3" id="KW-1185">Reference proteome</keyword>
<evidence type="ECO:0000313" key="4">
    <source>
        <dbReference type="WormBase" id="CBG16162"/>
    </source>
</evidence>
<reference evidence="2 3" key="2">
    <citation type="journal article" date="2011" name="PLoS Genet.">
        <title>Caenorhabditis briggsae recombinant inbred line genotypes reveal inter-strain incompatibility and the evolution of recombination.</title>
        <authorList>
            <person name="Ross J.A."/>
            <person name="Koboldt D.C."/>
            <person name="Staisch J.E."/>
            <person name="Chamberlin H.M."/>
            <person name="Gupta B.P."/>
            <person name="Miller R.D."/>
            <person name="Baird S.E."/>
            <person name="Haag E.S."/>
        </authorList>
    </citation>
    <scope>NUCLEOTIDE SEQUENCE [LARGE SCALE GENOMIC DNA]</scope>
    <source>
        <strain evidence="2 3">AF16</strain>
    </source>
</reference>
<dbReference type="WormBase" id="CBG16162">
    <property type="protein sequence ID" value="CBP10161"/>
    <property type="gene ID" value="WBGene00036192"/>
</dbReference>
<dbReference type="KEGG" id="cbr:CBG_16162"/>
<dbReference type="RefSeq" id="XP_002643493.1">
    <property type="nucleotide sequence ID" value="XM_002643447.1"/>
</dbReference>
<evidence type="ECO:0000256" key="1">
    <source>
        <dbReference type="SAM" id="MobiDB-lite"/>
    </source>
</evidence>
<evidence type="ECO:0000313" key="3">
    <source>
        <dbReference type="Proteomes" id="UP000008549"/>
    </source>
</evidence>
<dbReference type="CTD" id="8585486"/>
<dbReference type="GeneID" id="8585486"/>
<accession>A8XNZ6</accession>
<dbReference type="InParanoid" id="A8XNZ6"/>
<dbReference type="EMBL" id="HE600961">
    <property type="protein sequence ID" value="CAP34236.1"/>
    <property type="molecule type" value="Genomic_DNA"/>
</dbReference>
<reference evidence="2 3" key="1">
    <citation type="journal article" date="2003" name="PLoS Biol.">
        <title>The genome sequence of Caenorhabditis briggsae: a platform for comparative genomics.</title>
        <authorList>
            <person name="Stein L.D."/>
            <person name="Bao Z."/>
            <person name="Blasiar D."/>
            <person name="Blumenthal T."/>
            <person name="Brent M.R."/>
            <person name="Chen N."/>
            <person name="Chinwalla A."/>
            <person name="Clarke L."/>
            <person name="Clee C."/>
            <person name="Coghlan A."/>
            <person name="Coulson A."/>
            <person name="D'Eustachio P."/>
            <person name="Fitch D.H."/>
            <person name="Fulton L.A."/>
            <person name="Fulton R.E."/>
            <person name="Griffiths-Jones S."/>
            <person name="Harris T.W."/>
            <person name="Hillier L.W."/>
            <person name="Kamath R."/>
            <person name="Kuwabara P.E."/>
            <person name="Mardis E.R."/>
            <person name="Marra M.A."/>
            <person name="Miner T.L."/>
            <person name="Minx P."/>
            <person name="Mullikin J.C."/>
            <person name="Plumb R.W."/>
            <person name="Rogers J."/>
            <person name="Schein J.E."/>
            <person name="Sohrmann M."/>
            <person name="Spieth J."/>
            <person name="Stajich J.E."/>
            <person name="Wei C."/>
            <person name="Willey D."/>
            <person name="Wilson R.K."/>
            <person name="Durbin R."/>
            <person name="Waterston R.H."/>
        </authorList>
    </citation>
    <scope>NUCLEOTIDE SEQUENCE [LARGE SCALE GENOMIC DNA]</scope>
    <source>
        <strain evidence="2 3">AF16</strain>
    </source>
</reference>
<name>A8XNZ6_CAEBR</name>
<protein>
    <submittedName>
        <fullName evidence="2">Protein CBG16162</fullName>
    </submittedName>
</protein>